<sequence length="78" mass="8467">MIKVLLFAGMQERAGTAELQLDEVRLRISDIKSALEKKYDSPQMFIGCLSAVNEEFADDDTEVSTGDTVAFIPPVSGG</sequence>
<dbReference type="InterPro" id="IPR016155">
    <property type="entry name" value="Mopterin_synth/thiamin_S_b"/>
</dbReference>
<dbReference type="Proteomes" id="UP001139011">
    <property type="component" value="Unassembled WGS sequence"/>
</dbReference>
<keyword evidence="1" id="KW-0547">Nucleotide-binding</keyword>
<dbReference type="GO" id="GO:0006777">
    <property type="term" value="P:Mo-molybdopterin cofactor biosynthetic process"/>
    <property type="evidence" value="ECO:0007669"/>
    <property type="project" value="InterPro"/>
</dbReference>
<dbReference type="RefSeq" id="WP_248252350.1">
    <property type="nucleotide sequence ID" value="NZ_JAIWJX010000002.1"/>
</dbReference>
<dbReference type="GO" id="GO:0000166">
    <property type="term" value="F:nucleotide binding"/>
    <property type="evidence" value="ECO:0007669"/>
    <property type="project" value="UniProtKB-KW"/>
</dbReference>
<dbReference type="CDD" id="cd00754">
    <property type="entry name" value="Ubl_MoaD"/>
    <property type="match status" value="1"/>
</dbReference>
<dbReference type="PANTHER" id="PTHR33359">
    <property type="entry name" value="MOLYBDOPTERIN SYNTHASE SULFUR CARRIER SUBUNIT"/>
    <property type="match status" value="1"/>
</dbReference>
<reference evidence="4" key="1">
    <citation type="submission" date="2021-09" db="EMBL/GenBank/DDBJ databases">
        <title>Genome analysis of Fictibacillus sp. KIGAM418 isolated from marine sediment.</title>
        <authorList>
            <person name="Seo M.-J."/>
            <person name="Cho E.-S."/>
            <person name="Hwang C.Y."/>
        </authorList>
    </citation>
    <scope>NUCLEOTIDE SEQUENCE</scope>
    <source>
        <strain evidence="4">KIGAM418</strain>
    </source>
</reference>
<gene>
    <name evidence="4" type="ORF">LCY76_08945</name>
</gene>
<dbReference type="SUPFAM" id="SSF54285">
    <property type="entry name" value="MoaD/ThiS"/>
    <property type="match status" value="1"/>
</dbReference>
<dbReference type="AlphaFoldDB" id="A0A9X2BDI5"/>
<dbReference type="PANTHER" id="PTHR33359:SF1">
    <property type="entry name" value="MOLYBDOPTERIN SYNTHASE SULFUR CARRIER SUBUNIT"/>
    <property type="match status" value="1"/>
</dbReference>
<dbReference type="InterPro" id="IPR003749">
    <property type="entry name" value="ThiS/MoaD-like"/>
</dbReference>
<evidence type="ECO:0000313" key="5">
    <source>
        <dbReference type="Proteomes" id="UP001139011"/>
    </source>
</evidence>
<evidence type="ECO:0000256" key="1">
    <source>
        <dbReference type="ARBA" id="ARBA00022741"/>
    </source>
</evidence>
<dbReference type="InterPro" id="IPR044672">
    <property type="entry name" value="MOCS2A"/>
</dbReference>
<proteinExistence type="inferred from homology"/>
<dbReference type="GO" id="GO:1990133">
    <property type="term" value="C:molybdopterin adenylyltransferase complex"/>
    <property type="evidence" value="ECO:0007669"/>
    <property type="project" value="TreeGrafter"/>
</dbReference>
<dbReference type="EMBL" id="JAIWJX010000002">
    <property type="protein sequence ID" value="MCK6256720.1"/>
    <property type="molecule type" value="Genomic_DNA"/>
</dbReference>
<protein>
    <recommendedName>
        <fullName evidence="3">Molybdopterin synthase sulfur carrier subunit</fullName>
    </recommendedName>
</protein>
<dbReference type="Gene3D" id="3.10.20.30">
    <property type="match status" value="1"/>
</dbReference>
<accession>A0A9X2BDI5</accession>
<organism evidence="4 5">
    <name type="scientific">Fictibacillus marinisediminis</name>
    <dbReference type="NCBI Taxonomy" id="2878389"/>
    <lineage>
        <taxon>Bacteria</taxon>
        <taxon>Bacillati</taxon>
        <taxon>Bacillota</taxon>
        <taxon>Bacilli</taxon>
        <taxon>Bacillales</taxon>
        <taxon>Fictibacillaceae</taxon>
        <taxon>Fictibacillus</taxon>
    </lineage>
</organism>
<evidence type="ECO:0000313" key="4">
    <source>
        <dbReference type="EMBL" id="MCK6256720.1"/>
    </source>
</evidence>
<comment type="similarity">
    <text evidence="2">Belongs to the MoaD family.</text>
</comment>
<dbReference type="InterPro" id="IPR012675">
    <property type="entry name" value="Beta-grasp_dom_sf"/>
</dbReference>
<name>A0A9X2BDI5_9BACL</name>
<evidence type="ECO:0000256" key="3">
    <source>
        <dbReference type="ARBA" id="ARBA00024247"/>
    </source>
</evidence>
<keyword evidence="5" id="KW-1185">Reference proteome</keyword>
<evidence type="ECO:0000256" key="2">
    <source>
        <dbReference type="ARBA" id="ARBA00024200"/>
    </source>
</evidence>
<dbReference type="Pfam" id="PF02597">
    <property type="entry name" value="ThiS"/>
    <property type="match status" value="1"/>
</dbReference>
<comment type="caution">
    <text evidence="4">The sequence shown here is derived from an EMBL/GenBank/DDBJ whole genome shotgun (WGS) entry which is preliminary data.</text>
</comment>